<comment type="caution">
    <text evidence="2">The sequence shown here is derived from an EMBL/GenBank/DDBJ whole genome shotgun (WGS) entry which is preliminary data.</text>
</comment>
<sequence length="208" mass="23294">MEQNFQTSFIPKKPIVREAPSARPVGFLTIISIVIFFTMVISSGGIYFYKASLVSNIAKMEEQLNIAKNRFEPTKITQLQLLDKRLHASNEILASHIAVSPIFKVLSAITMKTVRYTNFSYEMGATPKDRVSVKLTGQAVGYRSVALQSDLFTKNKNLIDPVFSDLALDDKGNVIFNLEFSVDPSFVDYKQNLLTQNENDSTANNTIN</sequence>
<name>A0A0G0TR68_9BACT</name>
<evidence type="ECO:0008006" key="4">
    <source>
        <dbReference type="Google" id="ProtNLM"/>
    </source>
</evidence>
<dbReference type="AlphaFoldDB" id="A0A0G0TR68"/>
<evidence type="ECO:0000256" key="1">
    <source>
        <dbReference type="SAM" id="Phobius"/>
    </source>
</evidence>
<dbReference type="Proteomes" id="UP000034749">
    <property type="component" value="Unassembled WGS sequence"/>
</dbReference>
<evidence type="ECO:0000313" key="2">
    <source>
        <dbReference type="EMBL" id="KKR79483.1"/>
    </source>
</evidence>
<dbReference type="EMBL" id="LBZW01000007">
    <property type="protein sequence ID" value="KKR79483.1"/>
    <property type="molecule type" value="Genomic_DNA"/>
</dbReference>
<gene>
    <name evidence="2" type="ORF">UU24_C0007G0010</name>
</gene>
<organism evidence="2 3">
    <name type="scientific">Candidatus Nomurabacteria bacterium GW2011_GWA2_40_9</name>
    <dbReference type="NCBI Taxonomy" id="1618734"/>
    <lineage>
        <taxon>Bacteria</taxon>
        <taxon>Candidatus Nomuraibacteriota</taxon>
    </lineage>
</organism>
<evidence type="ECO:0000313" key="3">
    <source>
        <dbReference type="Proteomes" id="UP000034749"/>
    </source>
</evidence>
<accession>A0A0G0TR68</accession>
<keyword evidence="1" id="KW-0812">Transmembrane</keyword>
<reference evidence="2 3" key="1">
    <citation type="journal article" date="2015" name="Nature">
        <title>rRNA introns, odd ribosomes, and small enigmatic genomes across a large radiation of phyla.</title>
        <authorList>
            <person name="Brown C.T."/>
            <person name="Hug L.A."/>
            <person name="Thomas B.C."/>
            <person name="Sharon I."/>
            <person name="Castelle C.J."/>
            <person name="Singh A."/>
            <person name="Wilkins M.J."/>
            <person name="Williams K.H."/>
            <person name="Banfield J.F."/>
        </authorList>
    </citation>
    <scope>NUCLEOTIDE SEQUENCE [LARGE SCALE GENOMIC DNA]</scope>
</reference>
<feature type="transmembrane region" description="Helical" evidence="1">
    <location>
        <begin position="27"/>
        <end position="49"/>
    </location>
</feature>
<proteinExistence type="predicted"/>
<protein>
    <recommendedName>
        <fullName evidence="4">Fimbrial assembly family protein</fullName>
    </recommendedName>
</protein>
<keyword evidence="1" id="KW-0472">Membrane</keyword>
<keyword evidence="1" id="KW-1133">Transmembrane helix</keyword>